<dbReference type="Proteomes" id="UP000693981">
    <property type="component" value="Unassembled WGS sequence"/>
</dbReference>
<evidence type="ECO:0000313" key="1">
    <source>
        <dbReference type="EMBL" id="KAG7383368.1"/>
    </source>
</evidence>
<name>A0A8T1VT15_9STRA</name>
<dbReference type="OrthoDB" id="147099at2759"/>
<comment type="caution">
    <text evidence="1">The sequence shown here is derived from an EMBL/GenBank/DDBJ whole genome shotgun (WGS) entry which is preliminary data.</text>
</comment>
<evidence type="ECO:0000313" key="2">
    <source>
        <dbReference type="Proteomes" id="UP000693981"/>
    </source>
</evidence>
<gene>
    <name evidence="1" type="ORF">PHYBOEH_009950</name>
</gene>
<organism evidence="1 2">
    <name type="scientific">Phytophthora boehmeriae</name>
    <dbReference type="NCBI Taxonomy" id="109152"/>
    <lineage>
        <taxon>Eukaryota</taxon>
        <taxon>Sar</taxon>
        <taxon>Stramenopiles</taxon>
        <taxon>Oomycota</taxon>
        <taxon>Peronosporomycetes</taxon>
        <taxon>Peronosporales</taxon>
        <taxon>Peronosporaceae</taxon>
        <taxon>Phytophthora</taxon>
    </lineage>
</organism>
<protein>
    <submittedName>
        <fullName evidence="1">Uncharacterized protein</fullName>
    </submittedName>
</protein>
<dbReference type="AlphaFoldDB" id="A0A8T1VT15"/>
<dbReference type="EMBL" id="JAGDFL010000656">
    <property type="protein sequence ID" value="KAG7383368.1"/>
    <property type="molecule type" value="Genomic_DNA"/>
</dbReference>
<sequence>MPDSCTLSAHVLDAHALGGTKMFEVKVMCKGKSSSVYKSKEDFKSVLDMFRLVGAMCRSKKEPCGVCADCSATPFSRVCDEDSLDEFLGEVLAKLRRAEPSAIERCSSHRGVVQILMDFLSVRHGKYFCELTPELEEELSPTNQSQEMDMDHPIVRCSMNRSLSDQFAAMDSVC</sequence>
<reference evidence="1" key="1">
    <citation type="submission" date="2021-02" db="EMBL/GenBank/DDBJ databases">
        <authorList>
            <person name="Palmer J.M."/>
        </authorList>
    </citation>
    <scope>NUCLEOTIDE SEQUENCE</scope>
    <source>
        <strain evidence="1">SCRP23</strain>
    </source>
</reference>
<proteinExistence type="predicted"/>
<accession>A0A8T1VT15</accession>
<keyword evidence="2" id="KW-1185">Reference proteome</keyword>